<organism evidence="1 2">
    <name type="scientific">Catharanthus roseus</name>
    <name type="common">Madagascar periwinkle</name>
    <name type="synonym">Vinca rosea</name>
    <dbReference type="NCBI Taxonomy" id="4058"/>
    <lineage>
        <taxon>Eukaryota</taxon>
        <taxon>Viridiplantae</taxon>
        <taxon>Streptophyta</taxon>
        <taxon>Embryophyta</taxon>
        <taxon>Tracheophyta</taxon>
        <taxon>Spermatophyta</taxon>
        <taxon>Magnoliopsida</taxon>
        <taxon>eudicotyledons</taxon>
        <taxon>Gunneridae</taxon>
        <taxon>Pentapetalae</taxon>
        <taxon>asterids</taxon>
        <taxon>lamiids</taxon>
        <taxon>Gentianales</taxon>
        <taxon>Apocynaceae</taxon>
        <taxon>Rauvolfioideae</taxon>
        <taxon>Vinceae</taxon>
        <taxon>Catharanthinae</taxon>
        <taxon>Catharanthus</taxon>
    </lineage>
</organism>
<keyword evidence="2" id="KW-1185">Reference proteome</keyword>
<proteinExistence type="predicted"/>
<evidence type="ECO:0000313" key="2">
    <source>
        <dbReference type="Proteomes" id="UP001060085"/>
    </source>
</evidence>
<dbReference type="Proteomes" id="UP001060085">
    <property type="component" value="Linkage Group LG03"/>
</dbReference>
<gene>
    <name evidence="1" type="ORF">M9H77_14335</name>
</gene>
<accession>A0ACC0BMV1</accession>
<reference evidence="2" key="1">
    <citation type="journal article" date="2023" name="Nat. Plants">
        <title>Single-cell RNA sequencing provides a high-resolution roadmap for understanding the multicellular compartmentation of specialized metabolism.</title>
        <authorList>
            <person name="Sun S."/>
            <person name="Shen X."/>
            <person name="Li Y."/>
            <person name="Li Y."/>
            <person name="Wang S."/>
            <person name="Li R."/>
            <person name="Zhang H."/>
            <person name="Shen G."/>
            <person name="Guo B."/>
            <person name="Wei J."/>
            <person name="Xu J."/>
            <person name="St-Pierre B."/>
            <person name="Chen S."/>
            <person name="Sun C."/>
        </authorList>
    </citation>
    <scope>NUCLEOTIDE SEQUENCE [LARGE SCALE GENOMIC DNA]</scope>
</reference>
<dbReference type="EMBL" id="CM044703">
    <property type="protein sequence ID" value="KAI5673971.1"/>
    <property type="molecule type" value="Genomic_DNA"/>
</dbReference>
<name>A0ACC0BMV1_CATRO</name>
<evidence type="ECO:0000313" key="1">
    <source>
        <dbReference type="EMBL" id="KAI5673971.1"/>
    </source>
</evidence>
<sequence length="190" mass="21443">MEEVQAHVHPVLIVPDVLTRQHEHRSGLIWSVDHKTRLCTTALGGARPDRGSPSHTSDLGLVMYPCIAASATSAYSARPSRYWCDMVHIFLWLPYHDRGLVPFDLWRVEVPLICYEIMEYHRPGCVMHQFAVSDNTRVYIGNPANRDTRTVGYQPARVNRRMMKVDDMATGVIQGLPSSPTQIASFAKKA</sequence>
<protein>
    <submittedName>
        <fullName evidence="1">Uncharacterized protein</fullName>
    </submittedName>
</protein>
<comment type="caution">
    <text evidence="1">The sequence shown here is derived from an EMBL/GenBank/DDBJ whole genome shotgun (WGS) entry which is preliminary data.</text>
</comment>